<keyword evidence="10 12" id="KW-0289">Folate biosynthesis</keyword>
<evidence type="ECO:0000313" key="15">
    <source>
        <dbReference type="Proteomes" id="UP000051276"/>
    </source>
</evidence>
<comment type="similarity">
    <text evidence="4 12">Belongs to the DHPS family.</text>
</comment>
<dbReference type="FunFam" id="3.20.20.20:FF:000006">
    <property type="entry name" value="Dihydropteroate synthase"/>
    <property type="match status" value="1"/>
</dbReference>
<dbReference type="SUPFAM" id="SSF51717">
    <property type="entry name" value="Dihydropteroate synthetase-like"/>
    <property type="match status" value="1"/>
</dbReference>
<evidence type="ECO:0000256" key="12">
    <source>
        <dbReference type="RuleBase" id="RU361205"/>
    </source>
</evidence>
<dbReference type="EMBL" id="LMXI01000626">
    <property type="protein sequence ID" value="KRT56940.1"/>
    <property type="molecule type" value="Genomic_DNA"/>
</dbReference>
<accession>A0A0T5Z254</accession>
<evidence type="ECO:0000256" key="11">
    <source>
        <dbReference type="ARBA" id="ARBA00030193"/>
    </source>
</evidence>
<dbReference type="PROSITE" id="PS00793">
    <property type="entry name" value="DHPS_2"/>
    <property type="match status" value="1"/>
</dbReference>
<proteinExistence type="inferred from homology"/>
<dbReference type="Proteomes" id="UP000051276">
    <property type="component" value="Unassembled WGS sequence"/>
</dbReference>
<evidence type="ECO:0000259" key="13">
    <source>
        <dbReference type="PROSITE" id="PS50972"/>
    </source>
</evidence>
<evidence type="ECO:0000256" key="4">
    <source>
        <dbReference type="ARBA" id="ARBA00009503"/>
    </source>
</evidence>
<keyword evidence="8 12" id="KW-0479">Metal-binding</keyword>
<feature type="domain" description="Pterin-binding" evidence="13">
    <location>
        <begin position="15"/>
        <end position="268"/>
    </location>
</feature>
<dbReference type="EC" id="2.5.1.15" evidence="5 12"/>
<dbReference type="OrthoDB" id="9811744at2"/>
<dbReference type="AlphaFoldDB" id="A0A0T5Z254"/>
<dbReference type="PROSITE" id="PS00792">
    <property type="entry name" value="DHPS_1"/>
    <property type="match status" value="1"/>
</dbReference>
<organism evidence="14 15">
    <name type="scientific">endosymbiont of Ridgeia piscesae</name>
    <dbReference type="NCBI Taxonomy" id="54398"/>
    <lineage>
        <taxon>Bacteria</taxon>
        <taxon>Pseudomonadati</taxon>
        <taxon>Pseudomonadota</taxon>
        <taxon>Gammaproteobacteria</taxon>
        <taxon>sulfur-oxidizing symbionts</taxon>
    </lineage>
</organism>
<comment type="function">
    <text evidence="12">Catalyzes the condensation of para-aminobenzoate (pABA) with 6-hydroxymethyl-7,8-dihydropterin diphosphate (DHPt-PP) to form 7,8-dihydropteroate (H2Pte), the immediate precursor of folate derivatives.</text>
</comment>
<dbReference type="GO" id="GO:0005829">
    <property type="term" value="C:cytosol"/>
    <property type="evidence" value="ECO:0007669"/>
    <property type="project" value="TreeGrafter"/>
</dbReference>
<dbReference type="PROSITE" id="PS50972">
    <property type="entry name" value="PTERIN_BINDING"/>
    <property type="match status" value="1"/>
</dbReference>
<evidence type="ECO:0000256" key="1">
    <source>
        <dbReference type="ARBA" id="ARBA00000012"/>
    </source>
</evidence>
<dbReference type="InterPro" id="IPR011005">
    <property type="entry name" value="Dihydropteroate_synth-like_sf"/>
</dbReference>
<keyword evidence="7 12" id="KW-0808">Transferase</keyword>
<evidence type="ECO:0000256" key="10">
    <source>
        <dbReference type="ARBA" id="ARBA00022909"/>
    </source>
</evidence>
<evidence type="ECO:0000256" key="9">
    <source>
        <dbReference type="ARBA" id="ARBA00022842"/>
    </source>
</evidence>
<reference evidence="14 15" key="1">
    <citation type="submission" date="2015-11" db="EMBL/GenBank/DDBJ databases">
        <title>The genome of Candidatus Endoriftia persephone in Ridgeia piscesae and population structure of the North Eastern Pacific vestimentiferan symbionts.</title>
        <authorList>
            <person name="Perez M."/>
            <person name="Juniper K.S."/>
        </authorList>
    </citation>
    <scope>NUCLEOTIDE SEQUENCE [LARGE SCALE GENOMIC DNA]</scope>
    <source>
        <strain evidence="14">Ind10</strain>
    </source>
</reference>
<evidence type="ECO:0000256" key="5">
    <source>
        <dbReference type="ARBA" id="ARBA00012458"/>
    </source>
</evidence>
<comment type="catalytic activity">
    <reaction evidence="1">
        <text>(7,8-dihydropterin-6-yl)methyl diphosphate + 4-aminobenzoate = 7,8-dihydropteroate + diphosphate</text>
        <dbReference type="Rhea" id="RHEA:19949"/>
        <dbReference type="ChEBI" id="CHEBI:17836"/>
        <dbReference type="ChEBI" id="CHEBI:17839"/>
        <dbReference type="ChEBI" id="CHEBI:33019"/>
        <dbReference type="ChEBI" id="CHEBI:72950"/>
        <dbReference type="EC" id="2.5.1.15"/>
    </reaction>
</comment>
<comment type="caution">
    <text evidence="14">The sequence shown here is derived from an EMBL/GenBank/DDBJ whole genome shotgun (WGS) entry which is preliminary data.</text>
</comment>
<evidence type="ECO:0000256" key="7">
    <source>
        <dbReference type="ARBA" id="ARBA00022679"/>
    </source>
</evidence>
<dbReference type="CDD" id="cd00739">
    <property type="entry name" value="DHPS"/>
    <property type="match status" value="1"/>
</dbReference>
<dbReference type="InterPro" id="IPR000489">
    <property type="entry name" value="Pterin-binding_dom"/>
</dbReference>
<gene>
    <name evidence="14" type="ORF">Ga0076813_10688</name>
</gene>
<evidence type="ECO:0000256" key="6">
    <source>
        <dbReference type="ARBA" id="ARBA00016919"/>
    </source>
</evidence>
<dbReference type="GO" id="GO:0046654">
    <property type="term" value="P:tetrahydrofolate biosynthetic process"/>
    <property type="evidence" value="ECO:0007669"/>
    <property type="project" value="UniProtKB-UniPathway"/>
</dbReference>
<dbReference type="Gene3D" id="3.20.20.20">
    <property type="entry name" value="Dihydropteroate synthase-like"/>
    <property type="match status" value="1"/>
</dbReference>
<dbReference type="PANTHER" id="PTHR20941">
    <property type="entry name" value="FOLATE SYNTHESIS PROTEINS"/>
    <property type="match status" value="1"/>
</dbReference>
<dbReference type="InterPro" id="IPR006390">
    <property type="entry name" value="DHP_synth_dom"/>
</dbReference>
<dbReference type="UniPathway" id="UPA00077">
    <property type="reaction ID" value="UER00156"/>
</dbReference>
<sequence length="274" mass="28323">MKLDCAGKPIDLSSAQVMGILNLTPDSFSDGGRFLVADAALAHARQMVAEGAAIIDIGGESTRPGAAAVSEQQELDRVIPLIEVLAGEIDRPISIDTSKPAVMREAVTAGAGLINDVMALRAPGALETAARLQVPVCLMHMQGEPRSMQSSPHYQNVVAEVAAFLRQRMAACEQAGIAAGQILLDPGFGFGKTLEHNLALLKGLPALAGLGAPLLVGISRKSMIGALLDDAPVGQRLYGSLAAAVMAVANGARVIRSHDVRATVDALRVASAVI</sequence>
<dbReference type="NCBIfam" id="TIGR01496">
    <property type="entry name" value="DHPS"/>
    <property type="match status" value="1"/>
</dbReference>
<evidence type="ECO:0000256" key="3">
    <source>
        <dbReference type="ARBA" id="ARBA00004763"/>
    </source>
</evidence>
<protein>
    <recommendedName>
        <fullName evidence="6 12">Dihydropteroate synthase</fullName>
        <shortName evidence="12">DHPS</shortName>
        <ecNumber evidence="5 12">2.5.1.15</ecNumber>
    </recommendedName>
    <alternativeName>
        <fullName evidence="11 12">Dihydropteroate pyrophosphorylase</fullName>
    </alternativeName>
</protein>
<dbReference type="PANTHER" id="PTHR20941:SF1">
    <property type="entry name" value="FOLIC ACID SYNTHESIS PROTEIN FOL1"/>
    <property type="match status" value="1"/>
</dbReference>
<dbReference type="GO" id="GO:0004156">
    <property type="term" value="F:dihydropteroate synthase activity"/>
    <property type="evidence" value="ECO:0007669"/>
    <property type="project" value="UniProtKB-EC"/>
</dbReference>
<evidence type="ECO:0000256" key="2">
    <source>
        <dbReference type="ARBA" id="ARBA00001946"/>
    </source>
</evidence>
<dbReference type="PATRIC" id="fig|54398.4.peg.1599"/>
<evidence type="ECO:0000313" key="14">
    <source>
        <dbReference type="EMBL" id="KRT56940.1"/>
    </source>
</evidence>
<dbReference type="GO" id="GO:0046656">
    <property type="term" value="P:folic acid biosynthetic process"/>
    <property type="evidence" value="ECO:0007669"/>
    <property type="project" value="UniProtKB-KW"/>
</dbReference>
<dbReference type="Pfam" id="PF00809">
    <property type="entry name" value="Pterin_bind"/>
    <property type="match status" value="1"/>
</dbReference>
<dbReference type="STRING" id="54398.Ga0074115_10563"/>
<comment type="pathway">
    <text evidence="3 12">Cofactor biosynthesis; tetrahydrofolate biosynthesis; 7,8-dihydrofolate from 2-amino-4-hydroxy-6-hydroxymethyl-7,8-dihydropteridine diphosphate and 4-aminobenzoate: step 1/2.</text>
</comment>
<dbReference type="InterPro" id="IPR045031">
    <property type="entry name" value="DHP_synth-like"/>
</dbReference>
<name>A0A0T5Z254_9GAMM</name>
<comment type="cofactor">
    <cofactor evidence="2 12">
        <name>Mg(2+)</name>
        <dbReference type="ChEBI" id="CHEBI:18420"/>
    </cofactor>
</comment>
<keyword evidence="9 12" id="KW-0460">Magnesium</keyword>
<evidence type="ECO:0000256" key="8">
    <source>
        <dbReference type="ARBA" id="ARBA00022723"/>
    </source>
</evidence>
<dbReference type="GO" id="GO:0046872">
    <property type="term" value="F:metal ion binding"/>
    <property type="evidence" value="ECO:0007669"/>
    <property type="project" value="UniProtKB-KW"/>
</dbReference>